<dbReference type="GO" id="GO:0003951">
    <property type="term" value="F:NAD+ kinase activity"/>
    <property type="evidence" value="ECO:0007669"/>
    <property type="project" value="UniProtKB-UniRule"/>
</dbReference>
<comment type="function">
    <text evidence="8">Involved in the regulation of the intracellular balance of NAD and NADP, and is a key enzyme in the biosynthesis of NADP. Catalyzes specifically the phosphorylation on 2'-hydroxyl of the adenosine moiety of NAD to yield NADP.</text>
</comment>
<evidence type="ECO:0000256" key="1">
    <source>
        <dbReference type="ARBA" id="ARBA00022679"/>
    </source>
</evidence>
<feature type="binding site" evidence="8">
    <location>
        <position position="151"/>
    </location>
    <ligand>
        <name>NAD(+)</name>
        <dbReference type="ChEBI" id="CHEBI:57540"/>
    </ligand>
</feature>
<keyword evidence="5 8" id="KW-0521">NADP</keyword>
<keyword evidence="2 8" id="KW-0547">Nucleotide-binding</keyword>
<evidence type="ECO:0000256" key="2">
    <source>
        <dbReference type="ARBA" id="ARBA00022741"/>
    </source>
</evidence>
<evidence type="ECO:0000256" key="4">
    <source>
        <dbReference type="ARBA" id="ARBA00022840"/>
    </source>
</evidence>
<dbReference type="GO" id="GO:0005524">
    <property type="term" value="F:ATP binding"/>
    <property type="evidence" value="ECO:0007669"/>
    <property type="project" value="UniProtKB-KW"/>
</dbReference>
<dbReference type="PANTHER" id="PTHR20275">
    <property type="entry name" value="NAD KINASE"/>
    <property type="match status" value="1"/>
</dbReference>
<dbReference type="AlphaFoldDB" id="A0A844BZD6"/>
<comment type="cofactor">
    <cofactor evidence="8">
        <name>a divalent metal cation</name>
        <dbReference type="ChEBI" id="CHEBI:60240"/>
    </cofactor>
</comment>
<keyword evidence="1 8" id="KW-0808">Transferase</keyword>
<dbReference type="InterPro" id="IPR017438">
    <property type="entry name" value="ATP-NAD_kinase_N"/>
</dbReference>
<evidence type="ECO:0000313" key="10">
    <source>
        <dbReference type="Proteomes" id="UP000469870"/>
    </source>
</evidence>
<dbReference type="GO" id="GO:0051287">
    <property type="term" value="F:NAD binding"/>
    <property type="evidence" value="ECO:0007669"/>
    <property type="project" value="UniProtKB-ARBA"/>
</dbReference>
<evidence type="ECO:0000256" key="8">
    <source>
        <dbReference type="HAMAP-Rule" id="MF_00361"/>
    </source>
</evidence>
<dbReference type="InterPro" id="IPR016064">
    <property type="entry name" value="NAD/diacylglycerol_kinase_sf"/>
</dbReference>
<feature type="binding site" evidence="8">
    <location>
        <begin position="49"/>
        <end position="50"/>
    </location>
    <ligand>
        <name>NAD(+)</name>
        <dbReference type="ChEBI" id="CHEBI:57540"/>
    </ligand>
</feature>
<sequence>MEKNVLIYSNNNPQSLKLKEELITKIKATDIRIVDENEAPDFIISIGGDGTLLSAFHEFKHYVNSTRFIGIHTGHLGFYTDWQIFELDEVIEGIRQSKGESVSYPLLKVEMTLTDNSTKNDLALNEFSVRSFKGTMVCEVYIKEHFFETFRGDGICISTPTGSTGLNKALGGAVIHPRLDAIQLTEMASVNNRVYRTLSSSMIIPRDEWFVLHLTDEEDDRSISIDNMSFNHMPVKMIRLQLAAERIRFASFRHMHFWDRVENSFIGRKQGRLQGQPSGSMNYLK</sequence>
<comment type="caution">
    <text evidence="8">Lacks conserved residue(s) required for the propagation of feature annotation.</text>
</comment>
<evidence type="ECO:0000256" key="7">
    <source>
        <dbReference type="ARBA" id="ARBA00047925"/>
    </source>
</evidence>
<dbReference type="SUPFAM" id="SSF111331">
    <property type="entry name" value="NAD kinase/diacylglycerol kinase-like"/>
    <property type="match status" value="1"/>
</dbReference>
<dbReference type="GO" id="GO:0019674">
    <property type="term" value="P:NAD+ metabolic process"/>
    <property type="evidence" value="ECO:0007669"/>
    <property type="project" value="InterPro"/>
</dbReference>
<reference evidence="9 10" key="1">
    <citation type="submission" date="2019-11" db="EMBL/GenBank/DDBJ databases">
        <title>Characterisation of Fundicoccus ignavus gen. nov. sp. nov., a novel genus of the family Aerococcaceae isolated from bulk tank milk.</title>
        <authorList>
            <person name="Siebert A."/>
            <person name="Huptas C."/>
            <person name="Wenning M."/>
            <person name="Scherer S."/>
            <person name="Doll E.V."/>
        </authorList>
    </citation>
    <scope>NUCLEOTIDE SEQUENCE [LARGE SCALE GENOMIC DNA]</scope>
    <source>
        <strain evidence="9 10">DSM 109653</strain>
    </source>
</reference>
<proteinExistence type="inferred from homology"/>
<dbReference type="EC" id="2.7.1.23" evidence="8"/>
<gene>
    <name evidence="8" type="primary">nadK</name>
    <name evidence="9" type="ORF">GIY11_07270</name>
</gene>
<feature type="binding site" evidence="8">
    <location>
        <position position="153"/>
    </location>
    <ligand>
        <name>NAD(+)</name>
        <dbReference type="ChEBI" id="CHEBI:57540"/>
    </ligand>
</feature>
<comment type="caution">
    <text evidence="9">The sequence shown here is derived from an EMBL/GenBank/DDBJ whole genome shotgun (WGS) entry which is preliminary data.</text>
</comment>
<feature type="binding site" evidence="8">
    <location>
        <begin position="125"/>
        <end position="126"/>
    </location>
    <ligand>
        <name>NAD(+)</name>
        <dbReference type="ChEBI" id="CHEBI:57540"/>
    </ligand>
</feature>
<dbReference type="RefSeq" id="WP_153862046.1">
    <property type="nucleotide sequence ID" value="NZ_WJQR01000006.1"/>
</dbReference>
<comment type="similarity">
    <text evidence="8">Belongs to the NAD kinase family.</text>
</comment>
<comment type="subcellular location">
    <subcellularLocation>
        <location evidence="8">Cytoplasm</location>
    </subcellularLocation>
</comment>
<evidence type="ECO:0000313" key="9">
    <source>
        <dbReference type="EMBL" id="MRI81816.1"/>
    </source>
</evidence>
<dbReference type="Gene3D" id="2.60.200.30">
    <property type="entry name" value="Probable inorganic polyphosphate/atp-NAD kinase, domain 2"/>
    <property type="match status" value="1"/>
</dbReference>
<dbReference type="Gene3D" id="3.40.50.10330">
    <property type="entry name" value="Probable inorganic polyphosphate/atp-NAD kinase, domain 1"/>
    <property type="match status" value="1"/>
</dbReference>
<organism evidence="9 10">
    <name type="scientific">Fundicoccus ignavus</name>
    <dbReference type="NCBI Taxonomy" id="2664442"/>
    <lineage>
        <taxon>Bacteria</taxon>
        <taxon>Bacillati</taxon>
        <taxon>Bacillota</taxon>
        <taxon>Bacilli</taxon>
        <taxon>Lactobacillales</taxon>
        <taxon>Aerococcaceae</taxon>
        <taxon>Fundicoccus</taxon>
    </lineage>
</organism>
<dbReference type="NCBIfam" id="NF003424">
    <property type="entry name" value="PRK04885.1"/>
    <property type="match status" value="1"/>
</dbReference>
<dbReference type="InterPro" id="IPR017437">
    <property type="entry name" value="ATP-NAD_kinase_PpnK-typ_C"/>
</dbReference>
<dbReference type="Pfam" id="PF20143">
    <property type="entry name" value="NAD_kinase_C"/>
    <property type="match status" value="1"/>
</dbReference>
<keyword evidence="6 8" id="KW-0520">NAD</keyword>
<dbReference type="PANTHER" id="PTHR20275:SF0">
    <property type="entry name" value="NAD KINASE"/>
    <property type="match status" value="1"/>
</dbReference>
<protein>
    <recommendedName>
        <fullName evidence="8">NAD kinase</fullName>
        <ecNumber evidence="8">2.7.1.23</ecNumber>
    </recommendedName>
    <alternativeName>
        <fullName evidence="8">ATP-dependent NAD kinase</fullName>
    </alternativeName>
</protein>
<dbReference type="EMBL" id="WJQR01000006">
    <property type="protein sequence ID" value="MRI81816.1"/>
    <property type="molecule type" value="Genomic_DNA"/>
</dbReference>
<comment type="catalytic activity">
    <reaction evidence="7 8">
        <text>NAD(+) + ATP = ADP + NADP(+) + H(+)</text>
        <dbReference type="Rhea" id="RHEA:18629"/>
        <dbReference type="ChEBI" id="CHEBI:15378"/>
        <dbReference type="ChEBI" id="CHEBI:30616"/>
        <dbReference type="ChEBI" id="CHEBI:57540"/>
        <dbReference type="ChEBI" id="CHEBI:58349"/>
        <dbReference type="ChEBI" id="CHEBI:456216"/>
        <dbReference type="EC" id="2.7.1.23"/>
    </reaction>
</comment>
<keyword evidence="8" id="KW-0963">Cytoplasm</keyword>
<dbReference type="GO" id="GO:0046872">
    <property type="term" value="F:metal ion binding"/>
    <property type="evidence" value="ECO:0007669"/>
    <property type="project" value="UniProtKB-UniRule"/>
</dbReference>
<dbReference type="Pfam" id="PF01513">
    <property type="entry name" value="NAD_kinase"/>
    <property type="match status" value="1"/>
</dbReference>
<accession>A0A844BZD6</accession>
<dbReference type="HAMAP" id="MF_00361">
    <property type="entry name" value="NAD_kinase"/>
    <property type="match status" value="1"/>
</dbReference>
<dbReference type="Proteomes" id="UP000469870">
    <property type="component" value="Unassembled WGS sequence"/>
</dbReference>
<dbReference type="GO" id="GO:0005737">
    <property type="term" value="C:cytoplasm"/>
    <property type="evidence" value="ECO:0007669"/>
    <property type="project" value="UniProtKB-SubCell"/>
</dbReference>
<dbReference type="InterPro" id="IPR002504">
    <property type="entry name" value="NADK"/>
</dbReference>
<feature type="active site" description="Proton acceptor" evidence="8">
    <location>
        <position position="49"/>
    </location>
</feature>
<feature type="binding site" evidence="8">
    <location>
        <position position="188"/>
    </location>
    <ligand>
        <name>NAD(+)</name>
        <dbReference type="ChEBI" id="CHEBI:57540"/>
    </ligand>
</feature>
<evidence type="ECO:0000256" key="3">
    <source>
        <dbReference type="ARBA" id="ARBA00022777"/>
    </source>
</evidence>
<name>A0A844BZD6_9LACT</name>
<evidence type="ECO:0000256" key="5">
    <source>
        <dbReference type="ARBA" id="ARBA00022857"/>
    </source>
</evidence>
<dbReference type="GO" id="GO:0006741">
    <property type="term" value="P:NADP+ biosynthetic process"/>
    <property type="evidence" value="ECO:0007669"/>
    <property type="project" value="UniProtKB-UniRule"/>
</dbReference>
<evidence type="ECO:0000256" key="6">
    <source>
        <dbReference type="ARBA" id="ARBA00023027"/>
    </source>
</evidence>
<keyword evidence="4 8" id="KW-0067">ATP-binding</keyword>
<keyword evidence="3 8" id="KW-0418">Kinase</keyword>